<keyword evidence="1" id="KW-0853">WD repeat</keyword>
<dbReference type="PANTHER" id="PTHR12848">
    <property type="entry name" value="REGULATORY-ASSOCIATED PROTEIN OF MTOR"/>
    <property type="match status" value="1"/>
</dbReference>
<feature type="domain" description="Raptor N-terminal CASPase-like" evidence="4">
    <location>
        <begin position="34"/>
        <end position="186"/>
    </location>
</feature>
<evidence type="ECO:0000256" key="1">
    <source>
        <dbReference type="ARBA" id="ARBA00022574"/>
    </source>
</evidence>
<dbReference type="InterPro" id="IPR004083">
    <property type="entry name" value="Raptor"/>
</dbReference>
<sequence>MMILNDKKAYSPRQVAQRVDPNQFGYQIQIPRVTIKTKYSISFLCLFDGLRTPSIRRLVRKPNMLCDKPLLTFDPSFYAPSSKSAMKEIYRNSLDIPCEIAVDPSVQTVLALLRRYTSSLPPQRVILHYCGYGVLQPNKDGCIFFFTEDRQRYKPLKIHNIVNACACPICLIIDCPNAAALKPHLLGRPDFFAFFSCSQGESLPLSMDASLDIFSSCLLQPFEASLNFHKSARQHNSVFTEQLMPIEDHHDFLLSLFNSILDAIIFETQEGTDICNGIIADMSKSKNHNLHLNPKKGRTTTQFSNMISPTIASLTRGFALAQRVMLSFNLHPTAIPELRPMGNNHLWEFWDLVLDFAATVNEPGELEKIVFALFIESFKKFPRISYIPMFALWIEKESFHDLACEALLEFLEATEKKKRRKNLQSESSINLRSIATHFISQNNLNSNSSIPNLNDSDQEKELQIDDKSIVFNESDIGKETKVLNEIKFGNKTFISYSDFDEYDKFNDISNNEISDGYYSEGNEEEDVSQKAKNEDDESDASASSYDDEESEDEQMICFDYDLISENLYECAMLGRHRKGINLSLIRSRIASASPISSKVLEFQNQTPQSLLILAKIIAASSHDDPLKPKHSTTYFPPSLNQPQAQLNFSSLKKIDELKFGMLVYCCEMKRQEIPSSFNRIMQVCIQHLDDCQPFSLILIGILLEKGGKLAFSTATAAFTSNGSLSGSNESFNSMNVASYQEVDNLSALIKIQDDSDNDDENEKANDSDSENLFYDKFERFLSSNRVDVRASAIYAIGKSKEYSQKVIDKFMMILEDEKEDNLVRGQVLYAFASFEQNSLFNKNKKSIFAGQIKERIEKVIEKEKEKMSKIKIDNNKNDKNKNKKVELIQFIDDGNEKKNLLILAAVDLKRQNPSLKIDEDANVNTFSSPSISFTNQQQIPRAFSTNSRPQQQNTKDFVNPFIDFLLTCVSSEGFSETLDSNVFKLLPYR</sequence>
<accession>A0ABR2KRJ0</accession>
<dbReference type="InterPro" id="IPR029347">
    <property type="entry name" value="Raptor_N"/>
</dbReference>
<dbReference type="PANTHER" id="PTHR12848:SF16">
    <property type="entry name" value="REGULATORY-ASSOCIATED PROTEIN OF MTOR"/>
    <property type="match status" value="1"/>
</dbReference>
<dbReference type="PRINTS" id="PR01547">
    <property type="entry name" value="YEAST176DUF"/>
</dbReference>
<name>A0ABR2KRJ0_9EUKA</name>
<dbReference type="Pfam" id="PF14538">
    <property type="entry name" value="Raptor_N"/>
    <property type="match status" value="1"/>
</dbReference>
<comment type="caution">
    <text evidence="5">The sequence shown here is derived from an EMBL/GenBank/DDBJ whole genome shotgun (WGS) entry which is preliminary data.</text>
</comment>
<keyword evidence="2" id="KW-0677">Repeat</keyword>
<evidence type="ECO:0000256" key="2">
    <source>
        <dbReference type="ARBA" id="ARBA00022737"/>
    </source>
</evidence>
<feature type="region of interest" description="Disordered" evidence="3">
    <location>
        <begin position="514"/>
        <end position="552"/>
    </location>
</feature>
<evidence type="ECO:0000313" key="6">
    <source>
        <dbReference type="Proteomes" id="UP001470230"/>
    </source>
</evidence>
<dbReference type="SMART" id="SM01302">
    <property type="entry name" value="Raptor_N"/>
    <property type="match status" value="1"/>
</dbReference>
<dbReference type="Proteomes" id="UP001470230">
    <property type="component" value="Unassembled WGS sequence"/>
</dbReference>
<keyword evidence="6" id="KW-1185">Reference proteome</keyword>
<evidence type="ECO:0000256" key="3">
    <source>
        <dbReference type="SAM" id="MobiDB-lite"/>
    </source>
</evidence>
<evidence type="ECO:0000313" key="5">
    <source>
        <dbReference type="EMBL" id="KAK8893689.1"/>
    </source>
</evidence>
<reference evidence="5 6" key="1">
    <citation type="submission" date="2024-04" db="EMBL/GenBank/DDBJ databases">
        <title>Tritrichomonas musculus Genome.</title>
        <authorList>
            <person name="Alves-Ferreira E."/>
            <person name="Grigg M."/>
            <person name="Lorenzi H."/>
            <person name="Galac M."/>
        </authorList>
    </citation>
    <scope>NUCLEOTIDE SEQUENCE [LARGE SCALE GENOMIC DNA]</scope>
    <source>
        <strain evidence="5 6">EAF2021</strain>
    </source>
</reference>
<proteinExistence type="predicted"/>
<protein>
    <recommendedName>
        <fullName evidence="4">Raptor N-terminal CASPase-like domain-containing protein</fullName>
    </recommendedName>
</protein>
<feature type="compositionally biased region" description="Acidic residues" evidence="3">
    <location>
        <begin position="534"/>
        <end position="552"/>
    </location>
</feature>
<evidence type="ECO:0000259" key="4">
    <source>
        <dbReference type="SMART" id="SM01302"/>
    </source>
</evidence>
<gene>
    <name evidence="5" type="ORF">M9Y10_022116</name>
</gene>
<dbReference type="EMBL" id="JAPFFF010000003">
    <property type="protein sequence ID" value="KAK8893689.1"/>
    <property type="molecule type" value="Genomic_DNA"/>
</dbReference>
<organism evidence="5 6">
    <name type="scientific">Tritrichomonas musculus</name>
    <dbReference type="NCBI Taxonomy" id="1915356"/>
    <lineage>
        <taxon>Eukaryota</taxon>
        <taxon>Metamonada</taxon>
        <taxon>Parabasalia</taxon>
        <taxon>Tritrichomonadida</taxon>
        <taxon>Tritrichomonadidae</taxon>
        <taxon>Tritrichomonas</taxon>
    </lineage>
</organism>